<dbReference type="Proteomes" id="UP000322644">
    <property type="component" value="Chromosome"/>
</dbReference>
<evidence type="ECO:0000313" key="3">
    <source>
        <dbReference type="EMBL" id="QEP41187.1"/>
    </source>
</evidence>
<feature type="region of interest" description="Disordered" evidence="1">
    <location>
        <begin position="174"/>
        <end position="200"/>
    </location>
</feature>
<evidence type="ECO:0008006" key="5">
    <source>
        <dbReference type="Google" id="ProtNLM"/>
    </source>
</evidence>
<dbReference type="KEGG" id="apoc:APORC_1615"/>
<evidence type="ECO:0000256" key="2">
    <source>
        <dbReference type="SAM" id="SignalP"/>
    </source>
</evidence>
<organism evidence="3 4">
    <name type="scientific">Arcobacter porcinus</name>
    <dbReference type="NCBI Taxonomy" id="1935204"/>
    <lineage>
        <taxon>Bacteria</taxon>
        <taxon>Pseudomonadati</taxon>
        <taxon>Campylobacterota</taxon>
        <taxon>Epsilonproteobacteria</taxon>
        <taxon>Campylobacterales</taxon>
        <taxon>Arcobacteraceae</taxon>
        <taxon>Arcobacter</taxon>
    </lineage>
</organism>
<dbReference type="AlphaFoldDB" id="A0A5C2HEF4"/>
<protein>
    <recommendedName>
        <fullName evidence="5">Lipoprotein</fullName>
    </recommendedName>
</protein>
<feature type="chain" id="PRO_5023113681" description="Lipoprotein" evidence="2">
    <location>
        <begin position="23"/>
        <end position="200"/>
    </location>
</feature>
<feature type="compositionally biased region" description="Low complexity" evidence="1">
    <location>
        <begin position="175"/>
        <end position="185"/>
    </location>
</feature>
<dbReference type="EMBL" id="CP036246">
    <property type="protein sequence ID" value="QEP41187.1"/>
    <property type="molecule type" value="Genomic_DNA"/>
</dbReference>
<name>A0A5C2HEF4_9BACT</name>
<gene>
    <name evidence="3" type="ORF">APORC_1615</name>
</gene>
<dbReference type="RefSeq" id="WP_066386545.1">
    <property type="nucleotide sequence ID" value="NZ_CP036246.2"/>
</dbReference>
<proteinExistence type="predicted"/>
<feature type="compositionally biased region" description="Basic and acidic residues" evidence="1">
    <location>
        <begin position="190"/>
        <end position="200"/>
    </location>
</feature>
<accession>A0A5C2HEF4</accession>
<dbReference type="PROSITE" id="PS51257">
    <property type="entry name" value="PROKAR_LIPOPROTEIN"/>
    <property type="match status" value="1"/>
</dbReference>
<sequence>MKSLLLVALLMLGLMFSGCASKHESGLNDRTSRSFAGNLLTSGNPVFMGVGALIGVFTINGIEETDMREQYNGLTDEQKQQYLDFMRPCMLDLHKIAMDKKYSGKKLNDTKRGLIYDKTTMHRLNLDILSKPRVWQKGVKHYSVYRNQCHPQAIQQILGEETSTLPVLETKETTENQTIENQTPTLNNTEKVEEKQENNN</sequence>
<reference evidence="3 4" key="1">
    <citation type="submission" date="2019-09" db="EMBL/GenBank/DDBJ databases">
        <title>Complete genome sequencing of four Arcobacter species reveals a diverse suite of mobile elements.</title>
        <authorList>
            <person name="Miller W.G."/>
            <person name="Yee E."/>
            <person name="Bono J.L."/>
        </authorList>
    </citation>
    <scope>NUCLEOTIDE SEQUENCE [LARGE SCALE GENOMIC DNA]</scope>
    <source>
        <strain evidence="3 4">CCUG 56899</strain>
    </source>
</reference>
<evidence type="ECO:0000256" key="1">
    <source>
        <dbReference type="SAM" id="MobiDB-lite"/>
    </source>
</evidence>
<evidence type="ECO:0000313" key="4">
    <source>
        <dbReference type="Proteomes" id="UP000322644"/>
    </source>
</evidence>
<keyword evidence="2" id="KW-0732">Signal</keyword>
<reference evidence="3 4" key="2">
    <citation type="submission" date="2019-09" db="EMBL/GenBank/DDBJ databases">
        <title>Taxonomic note: a critical rebuttal of the proposed division of the genus Arcobacter into six genera, emended descriptions of Arcobacter anaerophilus and the genus Arcobacter, and an assessment of genus-level boundaries for Epsilonproteobacteria using in silico genomic comparator tools.</title>
        <authorList>
            <person name="On S.L.W."/>
            <person name="Miller W.G."/>
            <person name="Biggs P."/>
            <person name="Cornelius A."/>
            <person name="Vandamme P."/>
        </authorList>
    </citation>
    <scope>NUCLEOTIDE SEQUENCE [LARGE SCALE GENOMIC DNA]</scope>
    <source>
        <strain evidence="3 4">CCUG 56899</strain>
    </source>
</reference>
<feature type="signal peptide" evidence="2">
    <location>
        <begin position="1"/>
        <end position="22"/>
    </location>
</feature>